<dbReference type="RefSeq" id="WP_222578061.1">
    <property type="nucleotide sequence ID" value="NZ_JAHVHU010000001.1"/>
</dbReference>
<comment type="caution">
    <text evidence="1">The sequence shown here is derived from an EMBL/GenBank/DDBJ whole genome shotgun (WGS) entry which is preliminary data.</text>
</comment>
<dbReference type="EMBL" id="JAHVHU010000001">
    <property type="protein sequence ID" value="MBY5956538.1"/>
    <property type="molecule type" value="Genomic_DNA"/>
</dbReference>
<protein>
    <submittedName>
        <fullName evidence="1">DUF4197 domain-containing protein</fullName>
    </submittedName>
</protein>
<proteinExistence type="predicted"/>
<dbReference type="AlphaFoldDB" id="A0A953HRG2"/>
<evidence type="ECO:0000313" key="2">
    <source>
        <dbReference type="Proteomes" id="UP000753961"/>
    </source>
</evidence>
<gene>
    <name evidence="1" type="ORF">KUV50_00220</name>
</gene>
<keyword evidence="2" id="KW-1185">Reference proteome</keyword>
<reference evidence="1" key="1">
    <citation type="submission" date="2021-06" db="EMBL/GenBank/DDBJ databases">
        <title>44 bacteria genomes isolated from Dapeng, Shenzhen.</title>
        <authorList>
            <person name="Zheng W."/>
            <person name="Yu S."/>
            <person name="Huang Y."/>
        </authorList>
    </citation>
    <scope>NUCLEOTIDE SEQUENCE</scope>
    <source>
        <strain evidence="1">DP5N28-2</strain>
    </source>
</reference>
<dbReference type="Pfam" id="PF13852">
    <property type="entry name" value="DUF4197"/>
    <property type="match status" value="1"/>
</dbReference>
<name>A0A953HRG2_9BACT</name>
<dbReference type="Proteomes" id="UP000753961">
    <property type="component" value="Unassembled WGS sequence"/>
</dbReference>
<sequence>MKKILLLLLVFQLSSCDVLQEVIGDGGLSNAQIGEALKQALYQGAEKAVREFSQDPSFLTDGSDVKIPPEALEVIRTLSSVPVVKEYANRFTEKVTTATTDAVQASLPIFRQAINELTFADAYDILMRGENDAATQYLEGKTYQPLYQEFSAITKDNLQNVGALEEWGKIADVYNKLPFKEKVNPDFNGFISDLALKSIFQRIEREEEGIRNNVAMRTTDLMKKVFAKQDKGGQGGGLLDQF</sequence>
<evidence type="ECO:0000313" key="1">
    <source>
        <dbReference type="EMBL" id="MBY5956538.1"/>
    </source>
</evidence>
<organism evidence="1 2">
    <name type="scientific">Membranihabitans marinus</name>
    <dbReference type="NCBI Taxonomy" id="1227546"/>
    <lineage>
        <taxon>Bacteria</taxon>
        <taxon>Pseudomonadati</taxon>
        <taxon>Bacteroidota</taxon>
        <taxon>Saprospiria</taxon>
        <taxon>Saprospirales</taxon>
        <taxon>Saprospiraceae</taxon>
        <taxon>Membranihabitans</taxon>
    </lineage>
</organism>
<dbReference type="InterPro" id="IPR025245">
    <property type="entry name" value="DUF4197"/>
</dbReference>
<accession>A0A953HRG2</accession>